<protein>
    <submittedName>
        <fullName evidence="2">Uncharacterized protein</fullName>
    </submittedName>
</protein>
<evidence type="ECO:0000256" key="1">
    <source>
        <dbReference type="SAM" id="MobiDB-lite"/>
    </source>
</evidence>
<reference evidence="2 3" key="1">
    <citation type="journal article" date="2013" name="Curr. Biol.">
        <title>The Genome of the Foraminiferan Reticulomyxa filosa.</title>
        <authorList>
            <person name="Glockner G."/>
            <person name="Hulsmann N."/>
            <person name="Schleicher M."/>
            <person name="Noegel A.A."/>
            <person name="Eichinger L."/>
            <person name="Gallinger C."/>
            <person name="Pawlowski J."/>
            <person name="Sierra R."/>
            <person name="Euteneuer U."/>
            <person name="Pillet L."/>
            <person name="Moustafa A."/>
            <person name="Platzer M."/>
            <person name="Groth M."/>
            <person name="Szafranski K."/>
            <person name="Schliwa M."/>
        </authorList>
    </citation>
    <scope>NUCLEOTIDE SEQUENCE [LARGE SCALE GENOMIC DNA]</scope>
</reference>
<accession>X6NF16</accession>
<comment type="caution">
    <text evidence="2">The sequence shown here is derived from an EMBL/GenBank/DDBJ whole genome shotgun (WGS) entry which is preliminary data.</text>
</comment>
<evidence type="ECO:0000313" key="2">
    <source>
        <dbReference type="EMBL" id="ETO23922.1"/>
    </source>
</evidence>
<sequence length="191" mass="22892">VFKKKKKKKEMKELKTPNRMKKTKRKTKRKIKRKIKTKTKKETKSDDNDSGSDVRVFEELHVVAKQQLDRGSNWVEASMKEMLQKNDKSVQSWQKVVEYQYKTSVYRSKKQWRQDCIPEGLQCDMESNQLEQVSLLSKSYEYDAKFEYDYNNYISQLCIRAHSLNEPFQEAVQALFKEQIDAKKVSFFFFN</sequence>
<dbReference type="AlphaFoldDB" id="X6NF16"/>
<evidence type="ECO:0000313" key="3">
    <source>
        <dbReference type="Proteomes" id="UP000023152"/>
    </source>
</evidence>
<organism evidence="2 3">
    <name type="scientific">Reticulomyxa filosa</name>
    <dbReference type="NCBI Taxonomy" id="46433"/>
    <lineage>
        <taxon>Eukaryota</taxon>
        <taxon>Sar</taxon>
        <taxon>Rhizaria</taxon>
        <taxon>Retaria</taxon>
        <taxon>Foraminifera</taxon>
        <taxon>Monothalamids</taxon>
        <taxon>Reticulomyxidae</taxon>
        <taxon>Reticulomyxa</taxon>
    </lineage>
</organism>
<name>X6NF16_RETFI</name>
<dbReference type="Proteomes" id="UP000023152">
    <property type="component" value="Unassembled WGS sequence"/>
</dbReference>
<keyword evidence="3" id="KW-1185">Reference proteome</keyword>
<gene>
    <name evidence="2" type="ORF">RFI_13238</name>
</gene>
<proteinExistence type="predicted"/>
<dbReference type="EMBL" id="ASPP01009596">
    <property type="protein sequence ID" value="ETO23922.1"/>
    <property type="molecule type" value="Genomic_DNA"/>
</dbReference>
<feature type="region of interest" description="Disordered" evidence="1">
    <location>
        <begin position="1"/>
        <end position="51"/>
    </location>
</feature>
<feature type="non-terminal residue" evidence="2">
    <location>
        <position position="1"/>
    </location>
</feature>
<feature type="compositionally biased region" description="Basic residues" evidence="1">
    <location>
        <begin position="18"/>
        <end position="39"/>
    </location>
</feature>